<gene>
    <name evidence="2" type="primary">rsfA_1</name>
    <name evidence="2" type="ORF">B7C42_00881</name>
</gene>
<comment type="caution">
    <text evidence="2">The sequence shown here is derived from an EMBL/GenBank/DDBJ whole genome shotgun (WGS) entry which is preliminary data.</text>
</comment>
<name>A0A231HGA6_9NOCA</name>
<keyword evidence="3" id="KW-1185">Reference proteome</keyword>
<organism evidence="2 3">
    <name type="scientific">Nocardia cerradoensis</name>
    <dbReference type="NCBI Taxonomy" id="85688"/>
    <lineage>
        <taxon>Bacteria</taxon>
        <taxon>Bacillati</taxon>
        <taxon>Actinomycetota</taxon>
        <taxon>Actinomycetes</taxon>
        <taxon>Mycobacteriales</taxon>
        <taxon>Nocardiaceae</taxon>
        <taxon>Nocardia</taxon>
    </lineage>
</organism>
<dbReference type="InterPro" id="IPR002645">
    <property type="entry name" value="STAS_dom"/>
</dbReference>
<proteinExistence type="predicted"/>
<accession>A0A231HGA6</accession>
<evidence type="ECO:0000313" key="3">
    <source>
        <dbReference type="Proteomes" id="UP000215506"/>
    </source>
</evidence>
<dbReference type="SUPFAM" id="SSF52091">
    <property type="entry name" value="SpoIIaa-like"/>
    <property type="match status" value="1"/>
</dbReference>
<dbReference type="AlphaFoldDB" id="A0A231HGA6"/>
<feature type="domain" description="STAS" evidence="1">
    <location>
        <begin position="25"/>
        <end position="137"/>
    </location>
</feature>
<dbReference type="Proteomes" id="UP000215506">
    <property type="component" value="Unassembled WGS sequence"/>
</dbReference>
<dbReference type="InterPro" id="IPR036513">
    <property type="entry name" value="STAS_dom_sf"/>
</dbReference>
<dbReference type="Pfam" id="PF01740">
    <property type="entry name" value="STAS"/>
    <property type="match status" value="1"/>
</dbReference>
<protein>
    <submittedName>
        <fullName evidence="2">Anti-sigma-F factor antagonist RsfA</fullName>
    </submittedName>
</protein>
<evidence type="ECO:0000259" key="1">
    <source>
        <dbReference type="PROSITE" id="PS50801"/>
    </source>
</evidence>
<dbReference type="Gene3D" id="3.30.750.24">
    <property type="entry name" value="STAS domain"/>
    <property type="match status" value="1"/>
</dbReference>
<reference evidence="2 3" key="1">
    <citation type="submission" date="2017-07" db="EMBL/GenBank/DDBJ databases">
        <title>First draft Genome Sequence of Nocardia cerradoensis isolated from human infection.</title>
        <authorList>
            <person name="Carrasco G."/>
        </authorList>
    </citation>
    <scope>NUCLEOTIDE SEQUENCE [LARGE SCALE GENOMIC DNA]</scope>
    <source>
        <strain evidence="2 3">CNM20130759</strain>
    </source>
</reference>
<dbReference type="EMBL" id="NGAF01000001">
    <property type="protein sequence ID" value="OXR47756.1"/>
    <property type="molecule type" value="Genomic_DNA"/>
</dbReference>
<sequence>MKTNATFRIGHHRSLPVPGRAEARLSAIMRTHGSAVVLSVRGEADACTLDDWRRLIHEGAALAAAHGGPLVVDTGGLGFLGWRALVILAEEAAEQRGRGVAICLVSRTPTIARMAAVDPLTAELAIQPTVVGALSNLSVPPTDAK</sequence>
<evidence type="ECO:0000313" key="2">
    <source>
        <dbReference type="EMBL" id="OXR47756.1"/>
    </source>
</evidence>
<dbReference type="PROSITE" id="PS50801">
    <property type="entry name" value="STAS"/>
    <property type="match status" value="1"/>
</dbReference>